<name>A0AAW4WRP2_9FIRM</name>
<reference evidence="2 3" key="1">
    <citation type="submission" date="2021-10" db="EMBL/GenBank/DDBJ databases">
        <authorList>
            <person name="Grouzdev D.S."/>
            <person name="Pantiukh K.S."/>
            <person name="Krutkina M.S."/>
        </authorList>
    </citation>
    <scope>NUCLEOTIDE SEQUENCE [LARGE SCALE GENOMIC DNA]</scope>
    <source>
        <strain evidence="2 3">Z-7514</strain>
    </source>
</reference>
<protein>
    <recommendedName>
        <fullName evidence="4">Fimbrial assembly family protein</fullName>
    </recommendedName>
</protein>
<sequence>MLITFKEKRFALKDKVLKYSLIILLITFLLLSGLNNYLNLKQKNIKAEIREDLNMTQRYSRLEKSLEIENEVKKVFFSELLFLLSSYSNQLSYQSLIIDRQKIILEGSTAKKENIIKLLELLSDDNNFKQAELKEIRAGENYDFKIETQLK</sequence>
<dbReference type="AlphaFoldDB" id="A0AAW4WRP2"/>
<evidence type="ECO:0000313" key="2">
    <source>
        <dbReference type="EMBL" id="MCC3143755.1"/>
    </source>
</evidence>
<dbReference type="Pfam" id="PF05137">
    <property type="entry name" value="PilN"/>
    <property type="match status" value="1"/>
</dbReference>
<dbReference type="EMBL" id="JAJFAT010000001">
    <property type="protein sequence ID" value="MCC3143755.1"/>
    <property type="molecule type" value="Genomic_DNA"/>
</dbReference>
<dbReference type="RefSeq" id="WP_229342933.1">
    <property type="nucleotide sequence ID" value="NZ_JAJFAT010000001.1"/>
</dbReference>
<feature type="transmembrane region" description="Helical" evidence="1">
    <location>
        <begin position="21"/>
        <end position="38"/>
    </location>
</feature>
<evidence type="ECO:0000313" key="3">
    <source>
        <dbReference type="Proteomes" id="UP001199296"/>
    </source>
</evidence>
<proteinExistence type="predicted"/>
<comment type="caution">
    <text evidence="2">The sequence shown here is derived from an EMBL/GenBank/DDBJ whole genome shotgun (WGS) entry which is preliminary data.</text>
</comment>
<dbReference type="InterPro" id="IPR007813">
    <property type="entry name" value="PilN"/>
</dbReference>
<keyword evidence="1" id="KW-0812">Transmembrane</keyword>
<dbReference type="Proteomes" id="UP001199296">
    <property type="component" value="Unassembled WGS sequence"/>
</dbReference>
<evidence type="ECO:0008006" key="4">
    <source>
        <dbReference type="Google" id="ProtNLM"/>
    </source>
</evidence>
<evidence type="ECO:0000256" key="1">
    <source>
        <dbReference type="SAM" id="Phobius"/>
    </source>
</evidence>
<organism evidence="2 3">
    <name type="scientific">Halanaerobium polyolivorans</name>
    <dbReference type="NCBI Taxonomy" id="2886943"/>
    <lineage>
        <taxon>Bacteria</taxon>
        <taxon>Bacillati</taxon>
        <taxon>Bacillota</taxon>
        <taxon>Clostridia</taxon>
        <taxon>Halanaerobiales</taxon>
        <taxon>Halanaerobiaceae</taxon>
        <taxon>Halanaerobium</taxon>
    </lineage>
</organism>
<keyword evidence="1" id="KW-0472">Membrane</keyword>
<keyword evidence="3" id="KW-1185">Reference proteome</keyword>
<keyword evidence="1" id="KW-1133">Transmembrane helix</keyword>
<gene>
    <name evidence="2" type="ORF">LJ207_00245</name>
</gene>
<accession>A0AAW4WRP2</accession>